<gene>
    <name evidence="1" type="ORF">HHI_06559</name>
</gene>
<evidence type="ECO:0008006" key="3">
    <source>
        <dbReference type="Google" id="ProtNLM"/>
    </source>
</evidence>
<evidence type="ECO:0000313" key="2">
    <source>
        <dbReference type="Proteomes" id="UP000025061"/>
    </source>
</evidence>
<protein>
    <recommendedName>
        <fullName evidence="3">XRE family transcriptional regulator</fullName>
    </recommendedName>
</protein>
<accession>A0A059FXS6</accession>
<reference evidence="1 2" key="1">
    <citation type="submission" date="2013-04" db="EMBL/GenBank/DDBJ databases">
        <title>Hyphomonas hirschiana VP5 Genome Sequencing.</title>
        <authorList>
            <person name="Lai Q."/>
            <person name="Shao Z."/>
        </authorList>
    </citation>
    <scope>NUCLEOTIDE SEQUENCE [LARGE SCALE GENOMIC DNA]</scope>
    <source>
        <strain evidence="1 2">VP5</strain>
    </source>
</reference>
<dbReference type="RefSeq" id="WP_011647520.1">
    <property type="nucleotide sequence ID" value="NZ_ARYI01000004.1"/>
</dbReference>
<dbReference type="AlphaFoldDB" id="A0A059FXS6"/>
<comment type="caution">
    <text evidence="1">The sequence shown here is derived from an EMBL/GenBank/DDBJ whole genome shotgun (WGS) entry which is preliminary data.</text>
</comment>
<dbReference type="PATRIC" id="fig|1280951.3.peg.1327"/>
<dbReference type="Proteomes" id="UP000025061">
    <property type="component" value="Unassembled WGS sequence"/>
</dbReference>
<name>A0A059FXS6_9PROT</name>
<sequence length="117" mass="12931">MSFPKEGKFFPPGDGAGIEHRYAAEIAGALNRSLGANRARIKTAVAWTGANERTVKNWFSGKYGPSGEHLIGLMRHSDDVLEIVLELSGRSVLLHTVRADRAEQLLRELMVVLRMDT</sequence>
<evidence type="ECO:0000313" key="1">
    <source>
        <dbReference type="EMBL" id="KCZ95311.1"/>
    </source>
</evidence>
<dbReference type="OrthoDB" id="8611097at2"/>
<organism evidence="1 2">
    <name type="scientific">Hyphomonas hirschiana VP5</name>
    <dbReference type="NCBI Taxonomy" id="1280951"/>
    <lineage>
        <taxon>Bacteria</taxon>
        <taxon>Pseudomonadati</taxon>
        <taxon>Pseudomonadota</taxon>
        <taxon>Alphaproteobacteria</taxon>
        <taxon>Hyphomonadales</taxon>
        <taxon>Hyphomonadaceae</taxon>
        <taxon>Hyphomonas</taxon>
    </lineage>
</organism>
<proteinExistence type="predicted"/>
<keyword evidence="2" id="KW-1185">Reference proteome</keyword>
<dbReference type="EMBL" id="ARYI01000004">
    <property type="protein sequence ID" value="KCZ95311.1"/>
    <property type="molecule type" value="Genomic_DNA"/>
</dbReference>